<dbReference type="Proteomes" id="UP001221208">
    <property type="component" value="Unassembled WGS sequence"/>
</dbReference>
<feature type="compositionally biased region" description="Basic and acidic residues" evidence="1">
    <location>
        <begin position="14"/>
        <end position="34"/>
    </location>
</feature>
<proteinExistence type="predicted"/>
<name>A0ABT5JZ14_9BURK</name>
<accession>A0ABT5JZ14</accession>
<keyword evidence="3" id="KW-1185">Reference proteome</keyword>
<evidence type="ECO:0000313" key="3">
    <source>
        <dbReference type="Proteomes" id="UP001221208"/>
    </source>
</evidence>
<dbReference type="RefSeq" id="WP_273669967.1">
    <property type="nucleotide sequence ID" value="NZ_JAQQXR010000002.1"/>
</dbReference>
<gene>
    <name evidence="2" type="ORF">OIK44_06750</name>
</gene>
<comment type="caution">
    <text evidence="2">The sequence shown here is derived from an EMBL/GenBank/DDBJ whole genome shotgun (WGS) entry which is preliminary data.</text>
</comment>
<evidence type="ECO:0000256" key="1">
    <source>
        <dbReference type="SAM" id="MobiDB-lite"/>
    </source>
</evidence>
<feature type="compositionally biased region" description="Polar residues" evidence="1">
    <location>
        <begin position="1"/>
        <end position="13"/>
    </location>
</feature>
<protein>
    <submittedName>
        <fullName evidence="2">Uncharacterized protein</fullName>
    </submittedName>
</protein>
<reference evidence="2 3" key="1">
    <citation type="submission" date="2022-10" db="EMBL/GenBank/DDBJ databases">
        <title>Janthinobacterium sp. hw3 Genome sequencing.</title>
        <authorList>
            <person name="Park S."/>
        </authorList>
    </citation>
    <scope>NUCLEOTIDE SEQUENCE [LARGE SCALE GENOMIC DNA]</scope>
    <source>
        <strain evidence="3">hw3</strain>
    </source>
</reference>
<dbReference type="EMBL" id="JAQQXR010000002">
    <property type="protein sequence ID" value="MDC8757286.1"/>
    <property type="molecule type" value="Genomic_DNA"/>
</dbReference>
<sequence length="55" mass="5688">MSKQKSGGDQSKQSGDESASRGGEPAKVDKRGKDAASTPKSGGKGGAKQKQKRKR</sequence>
<feature type="region of interest" description="Disordered" evidence="1">
    <location>
        <begin position="1"/>
        <end position="55"/>
    </location>
</feature>
<organism evidence="2 3">
    <name type="scientific">Janthinobacterium fluminis</name>
    <dbReference type="NCBI Taxonomy" id="2987524"/>
    <lineage>
        <taxon>Bacteria</taxon>
        <taxon>Pseudomonadati</taxon>
        <taxon>Pseudomonadota</taxon>
        <taxon>Betaproteobacteria</taxon>
        <taxon>Burkholderiales</taxon>
        <taxon>Oxalobacteraceae</taxon>
        <taxon>Janthinobacterium</taxon>
    </lineage>
</organism>
<evidence type="ECO:0000313" key="2">
    <source>
        <dbReference type="EMBL" id="MDC8757286.1"/>
    </source>
</evidence>